<evidence type="ECO:0000313" key="2">
    <source>
        <dbReference type="EMBL" id="CAL4119861.1"/>
    </source>
</evidence>
<organism evidence="2 3">
    <name type="scientific">Meganyctiphanes norvegica</name>
    <name type="common">Northern krill</name>
    <name type="synonym">Thysanopoda norvegica</name>
    <dbReference type="NCBI Taxonomy" id="48144"/>
    <lineage>
        <taxon>Eukaryota</taxon>
        <taxon>Metazoa</taxon>
        <taxon>Ecdysozoa</taxon>
        <taxon>Arthropoda</taxon>
        <taxon>Crustacea</taxon>
        <taxon>Multicrustacea</taxon>
        <taxon>Malacostraca</taxon>
        <taxon>Eumalacostraca</taxon>
        <taxon>Eucarida</taxon>
        <taxon>Euphausiacea</taxon>
        <taxon>Euphausiidae</taxon>
        <taxon>Meganyctiphanes</taxon>
    </lineage>
</organism>
<feature type="compositionally biased region" description="Gly residues" evidence="1">
    <location>
        <begin position="43"/>
        <end position="52"/>
    </location>
</feature>
<evidence type="ECO:0000256" key="1">
    <source>
        <dbReference type="SAM" id="MobiDB-lite"/>
    </source>
</evidence>
<comment type="caution">
    <text evidence="2">The sequence shown here is derived from an EMBL/GenBank/DDBJ whole genome shotgun (WGS) entry which is preliminary data.</text>
</comment>
<dbReference type="AlphaFoldDB" id="A0AAV2RB25"/>
<accession>A0AAV2RB25</accession>
<feature type="compositionally biased region" description="Polar residues" evidence="1">
    <location>
        <begin position="21"/>
        <end position="36"/>
    </location>
</feature>
<name>A0AAV2RB25_MEGNR</name>
<reference evidence="2 3" key="1">
    <citation type="submission" date="2024-05" db="EMBL/GenBank/DDBJ databases">
        <authorList>
            <person name="Wallberg A."/>
        </authorList>
    </citation>
    <scope>NUCLEOTIDE SEQUENCE [LARGE SCALE GENOMIC DNA]</scope>
</reference>
<evidence type="ECO:0000313" key="3">
    <source>
        <dbReference type="Proteomes" id="UP001497623"/>
    </source>
</evidence>
<protein>
    <submittedName>
        <fullName evidence="2">Uncharacterized protein</fullName>
    </submittedName>
</protein>
<dbReference type="Proteomes" id="UP001497623">
    <property type="component" value="Unassembled WGS sequence"/>
</dbReference>
<dbReference type="EMBL" id="CAXKWB010017840">
    <property type="protein sequence ID" value="CAL4119861.1"/>
    <property type="molecule type" value="Genomic_DNA"/>
</dbReference>
<feature type="region of interest" description="Disordered" evidence="1">
    <location>
        <begin position="21"/>
        <end position="59"/>
    </location>
</feature>
<gene>
    <name evidence="2" type="ORF">MNOR_LOCUS21828</name>
</gene>
<keyword evidence="3" id="KW-1185">Reference proteome</keyword>
<sequence>MLRGLRSLDRYTREIFTTGSESYKSPYSSLGQNNTLPHPPSAGGPGGGGGKQPGVTTTTYDWIYRGSGPNTTTTSTMPPLVRDPSTTYLMGTCDAQDVKTKLKCVLVGKVRWGRHRL</sequence>
<proteinExistence type="predicted"/>